<evidence type="ECO:0000256" key="3">
    <source>
        <dbReference type="ARBA" id="ARBA00022989"/>
    </source>
</evidence>
<evidence type="ECO:0000259" key="7">
    <source>
        <dbReference type="PROSITE" id="PS50262"/>
    </source>
</evidence>
<dbReference type="PROSITE" id="PS50262">
    <property type="entry name" value="G_PROTEIN_RECEP_F1_2"/>
    <property type="match status" value="1"/>
</dbReference>
<dbReference type="OrthoDB" id="5967898at2759"/>
<feature type="transmembrane region" description="Helical" evidence="6">
    <location>
        <begin position="64"/>
        <end position="85"/>
    </location>
</feature>
<dbReference type="Proteomes" id="UP000515203">
    <property type="component" value="Unplaced"/>
</dbReference>
<evidence type="ECO:0000256" key="4">
    <source>
        <dbReference type="ARBA" id="ARBA00023136"/>
    </source>
</evidence>
<keyword evidence="3 6" id="KW-1133">Transmembrane helix</keyword>
<gene>
    <name evidence="9" type="primary">LOC101568275</name>
</gene>
<feature type="domain" description="G-protein coupled receptors family 1 profile" evidence="7">
    <location>
        <begin position="45"/>
        <end position="251"/>
    </location>
</feature>
<accession>A0A6P3FM38</accession>
<dbReference type="GO" id="GO:0004930">
    <property type="term" value="F:G protein-coupled receptor activity"/>
    <property type="evidence" value="ECO:0007669"/>
    <property type="project" value="InterPro"/>
</dbReference>
<dbReference type="Gene3D" id="1.20.1070.10">
    <property type="entry name" value="Rhodopsin 7-helix transmembrane proteins"/>
    <property type="match status" value="1"/>
</dbReference>
<organism evidence="8 9">
    <name type="scientific">Octodon degus</name>
    <name type="common">Degu</name>
    <name type="synonym">Sciurus degus</name>
    <dbReference type="NCBI Taxonomy" id="10160"/>
    <lineage>
        <taxon>Eukaryota</taxon>
        <taxon>Metazoa</taxon>
        <taxon>Chordata</taxon>
        <taxon>Craniata</taxon>
        <taxon>Vertebrata</taxon>
        <taxon>Euteleostomi</taxon>
        <taxon>Mammalia</taxon>
        <taxon>Eutheria</taxon>
        <taxon>Euarchontoglires</taxon>
        <taxon>Glires</taxon>
        <taxon>Rodentia</taxon>
        <taxon>Hystricomorpha</taxon>
        <taxon>Octodontidae</taxon>
        <taxon>Octodon</taxon>
    </lineage>
</organism>
<evidence type="ECO:0000256" key="5">
    <source>
        <dbReference type="ARBA" id="ARBA00023170"/>
    </source>
</evidence>
<evidence type="ECO:0000256" key="1">
    <source>
        <dbReference type="ARBA" id="ARBA00004141"/>
    </source>
</evidence>
<name>A0A6P3FM38_OCTDE</name>
<sequence>MARSLEVANRSSNQDFILLGLSASPGVRDALFATFLALYLLILLENTLIIYLTCGRRELRKPMYFFLGNLSGLELCYVSVTMPTLLAGLRSGACRVSFPACTAQLFLFLALMGTKSTLLASMAYDRYVAICRPLHYALRMRPPVCRGLAAGSWLGGLGAAALLRLPSASAARRALAACASHLAVMGVFYAAALSVDSRPGPGHPADLSKALSLLYTVLTPACSPVVYCLRNREVHAALRRALGRLAGSREN</sequence>
<dbReference type="Pfam" id="PF00001">
    <property type="entry name" value="7tm_1"/>
    <property type="match status" value="1"/>
</dbReference>
<comment type="subcellular location">
    <subcellularLocation>
        <location evidence="1">Membrane</location>
        <topology evidence="1">Multi-pass membrane protein</topology>
    </subcellularLocation>
</comment>
<protein>
    <submittedName>
        <fullName evidence="9">Olfactory receptor 5-like</fullName>
    </submittedName>
</protein>
<evidence type="ECO:0000313" key="8">
    <source>
        <dbReference type="Proteomes" id="UP000515203"/>
    </source>
</evidence>
<dbReference type="InterPro" id="IPR017452">
    <property type="entry name" value="GPCR_Rhodpsn_7TM"/>
</dbReference>
<dbReference type="GeneID" id="101568275"/>
<dbReference type="InParanoid" id="A0A6P3FM38"/>
<evidence type="ECO:0000256" key="2">
    <source>
        <dbReference type="ARBA" id="ARBA00022692"/>
    </source>
</evidence>
<feature type="transmembrane region" description="Helical" evidence="6">
    <location>
        <begin position="212"/>
        <end position="230"/>
    </location>
</feature>
<dbReference type="PANTHER" id="PTHR26453">
    <property type="entry name" value="OLFACTORY RECEPTOR"/>
    <property type="match status" value="1"/>
</dbReference>
<dbReference type="InterPro" id="IPR000276">
    <property type="entry name" value="GPCR_Rhodpsn"/>
</dbReference>
<dbReference type="RefSeq" id="XP_004648372.1">
    <property type="nucleotide sequence ID" value="XM_004648315.1"/>
</dbReference>
<keyword evidence="8" id="KW-1185">Reference proteome</keyword>
<keyword evidence="4 6" id="KW-0472">Membrane</keyword>
<evidence type="ECO:0000256" key="6">
    <source>
        <dbReference type="SAM" id="Phobius"/>
    </source>
</evidence>
<feature type="transmembrane region" description="Helical" evidence="6">
    <location>
        <begin position="174"/>
        <end position="192"/>
    </location>
</feature>
<keyword evidence="2 6" id="KW-0812">Transmembrane</keyword>
<reference evidence="9" key="1">
    <citation type="submission" date="2025-08" db="UniProtKB">
        <authorList>
            <consortium name="RefSeq"/>
        </authorList>
    </citation>
    <scope>IDENTIFICATION</scope>
</reference>
<dbReference type="FunFam" id="1.20.1070.10:FF:000410">
    <property type="entry name" value="Olfactory receptor 1348"/>
    <property type="match status" value="1"/>
</dbReference>
<dbReference type="GO" id="GO:0016020">
    <property type="term" value="C:membrane"/>
    <property type="evidence" value="ECO:0007669"/>
    <property type="project" value="UniProtKB-SubCell"/>
</dbReference>
<evidence type="ECO:0000313" key="9">
    <source>
        <dbReference type="RefSeq" id="XP_004648372.1"/>
    </source>
</evidence>
<dbReference type="SUPFAM" id="SSF81321">
    <property type="entry name" value="Family A G protein-coupled receptor-like"/>
    <property type="match status" value="1"/>
</dbReference>
<dbReference type="AlphaFoldDB" id="A0A6P3FM38"/>
<dbReference type="PRINTS" id="PR00237">
    <property type="entry name" value="GPCRRHODOPSN"/>
</dbReference>
<proteinExistence type="predicted"/>
<feature type="transmembrane region" description="Helical" evidence="6">
    <location>
        <begin position="30"/>
        <end position="52"/>
    </location>
</feature>
<keyword evidence="5" id="KW-0675">Receptor</keyword>
<feature type="transmembrane region" description="Helical" evidence="6">
    <location>
        <begin position="105"/>
        <end position="124"/>
    </location>
</feature>